<dbReference type="AlphaFoldDB" id="A0A0R1XIZ7"/>
<dbReference type="GO" id="GO:0005764">
    <property type="term" value="C:lysosome"/>
    <property type="evidence" value="ECO:0007669"/>
    <property type="project" value="TreeGrafter"/>
</dbReference>
<dbReference type="EMBL" id="AZFW01000050">
    <property type="protein sequence ID" value="KRM27398.1"/>
    <property type="molecule type" value="Genomic_DNA"/>
</dbReference>
<evidence type="ECO:0000259" key="7">
    <source>
        <dbReference type="Pfam" id="PF01120"/>
    </source>
</evidence>
<protein>
    <recommendedName>
        <fullName evidence="3">alpha-L-fucosidase</fullName>
        <ecNumber evidence="3">3.2.1.51</ecNumber>
    </recommendedName>
</protein>
<dbReference type="PATRIC" id="fig|1122147.4.peg.2688"/>
<dbReference type="PIRSF" id="PIRSF001092">
    <property type="entry name" value="Alpha-L-fucosidase"/>
    <property type="match status" value="1"/>
</dbReference>
<comment type="similarity">
    <text evidence="2">Belongs to the glycosyl hydrolase 29 family.</text>
</comment>
<comment type="caution">
    <text evidence="8">The sequence shown here is derived from an EMBL/GenBank/DDBJ whole genome shotgun (WGS) entry which is preliminary data.</text>
</comment>
<evidence type="ECO:0000256" key="3">
    <source>
        <dbReference type="ARBA" id="ARBA00012662"/>
    </source>
</evidence>
<dbReference type="RefSeq" id="WP_027827655.1">
    <property type="nucleotide sequence ID" value="NZ_AUEH01000005.1"/>
</dbReference>
<dbReference type="InterPro" id="IPR016286">
    <property type="entry name" value="FUC_metazoa-typ"/>
</dbReference>
<dbReference type="PANTHER" id="PTHR10030:SF37">
    <property type="entry name" value="ALPHA-L-FUCOSIDASE-RELATED"/>
    <property type="match status" value="1"/>
</dbReference>
<evidence type="ECO:0000256" key="5">
    <source>
        <dbReference type="ARBA" id="ARBA00022801"/>
    </source>
</evidence>
<dbReference type="OrthoDB" id="107551at2"/>
<dbReference type="GO" id="GO:0006004">
    <property type="term" value="P:fucose metabolic process"/>
    <property type="evidence" value="ECO:0007669"/>
    <property type="project" value="InterPro"/>
</dbReference>
<dbReference type="InterPro" id="IPR013780">
    <property type="entry name" value="Glyco_hydro_b"/>
</dbReference>
<evidence type="ECO:0000313" key="8">
    <source>
        <dbReference type="EMBL" id="KRM27398.1"/>
    </source>
</evidence>
<feature type="domain" description="Glycoside hydrolase family 29 N-terminal" evidence="7">
    <location>
        <begin position="6"/>
        <end position="369"/>
    </location>
</feature>
<dbReference type="eggNOG" id="COG3669">
    <property type="taxonomic scope" value="Bacteria"/>
</dbReference>
<dbReference type="Gene3D" id="3.20.20.80">
    <property type="entry name" value="Glycosidases"/>
    <property type="match status" value="1"/>
</dbReference>
<name>A0A0R1XIZ7_9LACO</name>
<dbReference type="SUPFAM" id="SSF51445">
    <property type="entry name" value="(Trans)glycosidases"/>
    <property type="match status" value="1"/>
</dbReference>
<organism evidence="8 9">
    <name type="scientific">Schleiferilactobacillus harbinensis DSM 16991</name>
    <dbReference type="NCBI Taxonomy" id="1122147"/>
    <lineage>
        <taxon>Bacteria</taxon>
        <taxon>Bacillati</taxon>
        <taxon>Bacillota</taxon>
        <taxon>Bacilli</taxon>
        <taxon>Lactobacillales</taxon>
        <taxon>Lactobacillaceae</taxon>
        <taxon>Schleiferilactobacillus</taxon>
    </lineage>
</organism>
<keyword evidence="5" id="KW-0378">Hydrolase</keyword>
<evidence type="ECO:0000313" key="9">
    <source>
        <dbReference type="Proteomes" id="UP000050949"/>
    </source>
</evidence>
<dbReference type="GO" id="GO:0004560">
    <property type="term" value="F:alpha-L-fucosidase activity"/>
    <property type="evidence" value="ECO:0007669"/>
    <property type="project" value="InterPro"/>
</dbReference>
<dbReference type="Pfam" id="PF01120">
    <property type="entry name" value="Alpha_L_fucos"/>
    <property type="match status" value="1"/>
</dbReference>
<dbReference type="EC" id="3.2.1.51" evidence="3"/>
<dbReference type="PRINTS" id="PR00741">
    <property type="entry name" value="GLHYDRLASE29"/>
</dbReference>
<evidence type="ECO:0000256" key="2">
    <source>
        <dbReference type="ARBA" id="ARBA00007951"/>
    </source>
</evidence>
<reference evidence="8 9" key="1">
    <citation type="journal article" date="2015" name="Genome Announc.">
        <title>Expanding the biotechnology potential of lactobacilli through comparative genomics of 213 strains and associated genera.</title>
        <authorList>
            <person name="Sun Z."/>
            <person name="Harris H.M."/>
            <person name="McCann A."/>
            <person name="Guo C."/>
            <person name="Argimon S."/>
            <person name="Zhang W."/>
            <person name="Yang X."/>
            <person name="Jeffery I.B."/>
            <person name="Cooney J.C."/>
            <person name="Kagawa T.F."/>
            <person name="Liu W."/>
            <person name="Song Y."/>
            <person name="Salvetti E."/>
            <person name="Wrobel A."/>
            <person name="Rasinkangas P."/>
            <person name="Parkhill J."/>
            <person name="Rea M.C."/>
            <person name="O'Sullivan O."/>
            <person name="Ritari J."/>
            <person name="Douillard F.P."/>
            <person name="Paul Ross R."/>
            <person name="Yang R."/>
            <person name="Briner A.E."/>
            <person name="Felis G.E."/>
            <person name="de Vos W.M."/>
            <person name="Barrangou R."/>
            <person name="Klaenhammer T.R."/>
            <person name="Caufield P.W."/>
            <person name="Cui Y."/>
            <person name="Zhang H."/>
            <person name="O'Toole P.W."/>
        </authorList>
    </citation>
    <scope>NUCLEOTIDE SEQUENCE [LARGE SCALE GENOMIC DNA]</scope>
    <source>
        <strain evidence="8 9">DSM 16991</strain>
    </source>
</reference>
<proteinExistence type="inferred from homology"/>
<dbReference type="SMART" id="SM00812">
    <property type="entry name" value="Alpha_L_fucos"/>
    <property type="match status" value="1"/>
</dbReference>
<dbReference type="Gene3D" id="2.60.40.1180">
    <property type="entry name" value="Golgi alpha-mannosidase II"/>
    <property type="match status" value="1"/>
</dbReference>
<dbReference type="PANTHER" id="PTHR10030">
    <property type="entry name" value="ALPHA-L-FUCOSIDASE"/>
    <property type="match status" value="1"/>
</dbReference>
<dbReference type="InterPro" id="IPR000933">
    <property type="entry name" value="Glyco_hydro_29"/>
</dbReference>
<keyword evidence="4" id="KW-0732">Signal</keyword>
<dbReference type="InterPro" id="IPR057739">
    <property type="entry name" value="Glyco_hydro_29_N"/>
</dbReference>
<gene>
    <name evidence="8" type="ORF">FC91_GL002607</name>
</gene>
<evidence type="ECO:0000256" key="6">
    <source>
        <dbReference type="ARBA" id="ARBA00023295"/>
    </source>
</evidence>
<dbReference type="Proteomes" id="UP000050949">
    <property type="component" value="Unassembled WGS sequence"/>
</dbReference>
<comment type="function">
    <text evidence="1">Alpha-L-fucosidase is responsible for hydrolyzing the alpha-1,6-linked fucose joined to the reducing-end N-acetylglucosamine of the carbohydrate moieties of glycoproteins.</text>
</comment>
<dbReference type="InterPro" id="IPR017853">
    <property type="entry name" value="GH"/>
</dbReference>
<evidence type="ECO:0000256" key="1">
    <source>
        <dbReference type="ARBA" id="ARBA00004071"/>
    </source>
</evidence>
<evidence type="ECO:0000256" key="4">
    <source>
        <dbReference type="ARBA" id="ARBA00022729"/>
    </source>
</evidence>
<dbReference type="GO" id="GO:0016139">
    <property type="term" value="P:glycoside catabolic process"/>
    <property type="evidence" value="ECO:0007669"/>
    <property type="project" value="TreeGrafter"/>
</dbReference>
<keyword evidence="6" id="KW-0326">Glycosidase</keyword>
<sequence length="489" mass="55382">MAHTLQEIDAVIAQGPFHPTWSELATNTVPAWWAHAKFGIFSHWGVFTVPEFGSEWYSRNMYIQGSAPFKHHVATYGPQDKFGYKDFIPLFTAKEFDADKWLALIQASGAQYYMPVAEHHDGFQLYKSTLSHYNSVEMGPHRDVIGELRQATLARGLHFTLSNHRAEHWFFMSHGREFPSDIHGELKRGDFYWPAMPEPKDHFDTRSQPYPTQEYLEDWLLRNCELVDNYQPELVYFDWWIQHEAFKPYLLKFAAYYYDRAAEWGKQVSICYKNQAMAWGSGIKEMERGGFNTAQPFHWQTDTAIARNSWSYTTTLDYKEAPEILCTLIDTVSNNGNLLLNFGPKADGSIADKDRQILTAIGAWLKANGAGIYGSFPWEKSAEGPTQAASGAFSDSKAQVYTPEDFRFTSKDGAIYAYQLAPGERTEAVVKTFAAMPAGHEDEGYNGIIKHVEQLGVGDVPFTRDEAGLHIAGQTVADGVPRGFKIISE</sequence>
<accession>A0A0R1XIZ7</accession>